<feature type="region of interest" description="Disordered" evidence="1">
    <location>
        <begin position="467"/>
        <end position="489"/>
    </location>
</feature>
<proteinExistence type="predicted"/>
<sequence>MPQCSLLPTTPSAPAYSSVASTSCCYSALVPLPIVVAAPICCLQLHPRTTTDLLLQQSTQLASTLLPPLPYFQPFVPCFKLPSPSVASSSYPKEDCRQPPLFLLSSSVTGQPSSVHYPCRCCHPSAVDILHPLVVAVHPRLCHNHLLAALSLHPLCPLLSVVPSFPCISTTTVANCRIQRCPTSSLKPQPSPATNRCPSPISSSASSVAIIVSLHCCHLSPIVAASSLATAALATTAISNYALATTPPCCHRYNSLLSAAAFYSFSNPLNPLSLSFAATLAGLCYPTVANHRPCYYLPHISRRHPCCRPSIPAARSFVAPHGAAFLPCLLAIVVGQSLAVHSQRSLDPHRCLLCRSIAAHNNVVVAASQPRSPAVAVLVGPRCPLLPFPIASTAALISSSSSPLDNRCHLPRSHNHPPLQWPHLASFAVAAASTFLSPSLHHRVDDHSTLVLPPLLLISPRVERGRGKSAKDAELGLRPSGPNPYLPLREIERERRGGEAEDTPSSEAQNPAMASLLDCRGLPLLFLLAACAVATDVNYCSNRIPIHCSSLLASLL</sequence>
<dbReference type="EMBL" id="AMZH03015465">
    <property type="protein sequence ID" value="RRT46004.1"/>
    <property type="molecule type" value="Genomic_DNA"/>
</dbReference>
<comment type="caution">
    <text evidence="2">The sequence shown here is derived from an EMBL/GenBank/DDBJ whole genome shotgun (WGS) entry which is preliminary data.</text>
</comment>
<dbReference type="AlphaFoldDB" id="A0A426Y2R8"/>
<evidence type="ECO:0000313" key="2">
    <source>
        <dbReference type="EMBL" id="RRT46004.1"/>
    </source>
</evidence>
<reference evidence="2 3" key="1">
    <citation type="journal article" date="2014" name="Agronomy (Basel)">
        <title>A Draft Genome Sequence for Ensete ventricosum, the Drought-Tolerant Tree Against Hunger.</title>
        <authorList>
            <person name="Harrison J."/>
            <person name="Moore K.A."/>
            <person name="Paszkiewicz K."/>
            <person name="Jones T."/>
            <person name="Grant M."/>
            <person name="Ambacheew D."/>
            <person name="Muzemil S."/>
            <person name="Studholme D.J."/>
        </authorList>
    </citation>
    <scope>NUCLEOTIDE SEQUENCE [LARGE SCALE GENOMIC DNA]</scope>
</reference>
<gene>
    <name evidence="2" type="ORF">B296_00033540</name>
</gene>
<evidence type="ECO:0000313" key="3">
    <source>
        <dbReference type="Proteomes" id="UP000287651"/>
    </source>
</evidence>
<dbReference type="Proteomes" id="UP000287651">
    <property type="component" value="Unassembled WGS sequence"/>
</dbReference>
<organism evidence="2 3">
    <name type="scientific">Ensete ventricosum</name>
    <name type="common">Abyssinian banana</name>
    <name type="synonym">Musa ensete</name>
    <dbReference type="NCBI Taxonomy" id="4639"/>
    <lineage>
        <taxon>Eukaryota</taxon>
        <taxon>Viridiplantae</taxon>
        <taxon>Streptophyta</taxon>
        <taxon>Embryophyta</taxon>
        <taxon>Tracheophyta</taxon>
        <taxon>Spermatophyta</taxon>
        <taxon>Magnoliopsida</taxon>
        <taxon>Liliopsida</taxon>
        <taxon>Zingiberales</taxon>
        <taxon>Musaceae</taxon>
        <taxon>Ensete</taxon>
    </lineage>
</organism>
<evidence type="ECO:0000256" key="1">
    <source>
        <dbReference type="SAM" id="MobiDB-lite"/>
    </source>
</evidence>
<name>A0A426Y2R8_ENSVE</name>
<protein>
    <submittedName>
        <fullName evidence="2">Uncharacterized protein</fullName>
    </submittedName>
</protein>
<accession>A0A426Y2R8</accession>